<evidence type="ECO:0000256" key="5">
    <source>
        <dbReference type="HAMAP-Rule" id="MF_00472"/>
    </source>
</evidence>
<feature type="binding site" evidence="5">
    <location>
        <position position="100"/>
    </location>
    <ligand>
        <name>S-adenosyl-L-methionine</name>
        <dbReference type="ChEBI" id="CHEBI:59789"/>
    </ligand>
</feature>
<dbReference type="EC" id="2.1.1.222" evidence="5"/>
<comment type="function">
    <text evidence="5">O-methyltransferase that catalyzes the 2 O-methylation steps in the ubiquinone biosynthetic pathway.</text>
</comment>
<feature type="binding site" evidence="5">
    <location>
        <position position="48"/>
    </location>
    <ligand>
        <name>S-adenosyl-L-methionine</name>
        <dbReference type="ChEBI" id="CHEBI:59789"/>
    </ligand>
</feature>
<dbReference type="EC" id="2.1.1.64" evidence="5"/>
<dbReference type="UniPathway" id="UPA00232"/>
<dbReference type="EMBL" id="CP039852">
    <property type="protein sequence ID" value="QCZ92270.1"/>
    <property type="molecule type" value="Genomic_DNA"/>
</dbReference>
<keyword evidence="1 5" id="KW-0489">Methyltransferase</keyword>
<keyword evidence="3 5" id="KW-0831">Ubiquinone biosynthesis</keyword>
<comment type="catalytic activity">
    <reaction evidence="5">
        <text>a 3-demethylubiquinol + S-adenosyl-L-methionine = a ubiquinol + S-adenosyl-L-homocysteine + H(+)</text>
        <dbReference type="Rhea" id="RHEA:44380"/>
        <dbReference type="Rhea" id="RHEA-COMP:9566"/>
        <dbReference type="Rhea" id="RHEA-COMP:10914"/>
        <dbReference type="ChEBI" id="CHEBI:15378"/>
        <dbReference type="ChEBI" id="CHEBI:17976"/>
        <dbReference type="ChEBI" id="CHEBI:57856"/>
        <dbReference type="ChEBI" id="CHEBI:59789"/>
        <dbReference type="ChEBI" id="CHEBI:84422"/>
        <dbReference type="EC" id="2.1.1.64"/>
    </reaction>
</comment>
<reference evidence="7 8" key="1">
    <citation type="submission" date="2019-04" db="EMBL/GenBank/DDBJ databases">
        <title>Salinimonas iocasae sp. nov., a halophilic bacterium isolated from the outer tube casing of tubeworms in Okinawa Trough.</title>
        <authorList>
            <person name="Zhang H."/>
            <person name="Wang H."/>
            <person name="Li C."/>
        </authorList>
    </citation>
    <scope>NUCLEOTIDE SEQUENCE [LARGE SCALE GENOMIC DNA]</scope>
    <source>
        <strain evidence="7 8">KX18D6</strain>
    </source>
</reference>
<dbReference type="CDD" id="cd02440">
    <property type="entry name" value="AdoMet_MTases"/>
    <property type="match status" value="1"/>
</dbReference>
<dbReference type="GO" id="GO:0010420">
    <property type="term" value="F:polyprenyldihydroxybenzoate methyltransferase activity"/>
    <property type="evidence" value="ECO:0007669"/>
    <property type="project" value="InterPro"/>
</dbReference>
<evidence type="ECO:0000313" key="8">
    <source>
        <dbReference type="Proteomes" id="UP000304912"/>
    </source>
</evidence>
<dbReference type="OrthoDB" id="9801538at2"/>
<dbReference type="Gene3D" id="3.40.50.150">
    <property type="entry name" value="Vaccinia Virus protein VP39"/>
    <property type="match status" value="1"/>
</dbReference>
<dbReference type="KEGG" id="salk:FBQ74_01715"/>
<dbReference type="InterPro" id="IPR013216">
    <property type="entry name" value="Methyltransf_11"/>
</dbReference>
<comment type="catalytic activity">
    <reaction evidence="5">
        <text>a 3-(all-trans-polyprenyl)benzene-1,2-diol + S-adenosyl-L-methionine = a 2-methoxy-6-(all-trans-polyprenyl)phenol + S-adenosyl-L-homocysteine + H(+)</text>
        <dbReference type="Rhea" id="RHEA:31411"/>
        <dbReference type="Rhea" id="RHEA-COMP:9550"/>
        <dbReference type="Rhea" id="RHEA-COMP:9551"/>
        <dbReference type="ChEBI" id="CHEBI:15378"/>
        <dbReference type="ChEBI" id="CHEBI:57856"/>
        <dbReference type="ChEBI" id="CHEBI:59789"/>
        <dbReference type="ChEBI" id="CHEBI:62729"/>
        <dbReference type="ChEBI" id="CHEBI:62731"/>
        <dbReference type="EC" id="2.1.1.222"/>
    </reaction>
</comment>
<dbReference type="Pfam" id="PF08241">
    <property type="entry name" value="Methyltransf_11"/>
    <property type="match status" value="1"/>
</dbReference>
<feature type="binding site" evidence="5">
    <location>
        <position position="79"/>
    </location>
    <ligand>
        <name>S-adenosyl-L-methionine</name>
        <dbReference type="ChEBI" id="CHEBI:59789"/>
    </ligand>
</feature>
<dbReference type="PANTHER" id="PTHR43464">
    <property type="entry name" value="METHYLTRANSFERASE"/>
    <property type="match status" value="1"/>
</dbReference>
<dbReference type="GO" id="GO:0061542">
    <property type="term" value="F:3-demethylubiquinol 3-O-methyltransferase activity"/>
    <property type="evidence" value="ECO:0007669"/>
    <property type="project" value="UniProtKB-UniRule"/>
</dbReference>
<protein>
    <recommendedName>
        <fullName evidence="5">Ubiquinone biosynthesis O-methyltransferase</fullName>
    </recommendedName>
    <alternativeName>
        <fullName evidence="5">2-polyprenyl-6-hydroxyphenol methylase</fullName>
        <ecNumber evidence="5">2.1.1.222</ecNumber>
    </alternativeName>
    <alternativeName>
        <fullName evidence="5">3-demethylubiquinone 3-O-methyltransferase</fullName>
        <ecNumber evidence="5">2.1.1.64</ecNumber>
    </alternativeName>
</protein>
<keyword evidence="2 5" id="KW-0808">Transferase</keyword>
<name>A0A5B7Y9Z5_9ALTE</name>
<dbReference type="Proteomes" id="UP000304912">
    <property type="component" value="Chromosome"/>
</dbReference>
<evidence type="ECO:0000256" key="1">
    <source>
        <dbReference type="ARBA" id="ARBA00022603"/>
    </source>
</evidence>
<sequence>MLDKSKKGTPRDKQNYSDEEIARFDELAESWWDPEGEYKTALEFNRARTTIMIHEICHHFGRSPGMPNPFHDLKILDVGCGGGLISEAMAKEGAEVTGIDASAVSIEVAKRHAQQGDLNIDYRHCLVEELGNDTQYDVVVNAEVVEHVPDQKALIKDSTRLVRPGGMLILATLNRTLASYLIAIVGAEYVMGYLPKGTHSWRKFVKPRQLDKWVGRDFYKTFKCGLMMNPFNQKWRRSRGMRVNYMQCYHYSEK</sequence>
<comment type="similarity">
    <text evidence="5">Belongs to the methyltransferase superfamily. UbiG/COQ3 family.</text>
</comment>
<proteinExistence type="inferred from homology"/>
<gene>
    <name evidence="5 7" type="primary">ubiG</name>
    <name evidence="7" type="ORF">FBQ74_01715</name>
</gene>
<feature type="domain" description="Methyltransferase type 11" evidence="6">
    <location>
        <begin position="76"/>
        <end position="170"/>
    </location>
</feature>
<keyword evidence="4 5" id="KW-0949">S-adenosyl-L-methionine</keyword>
<dbReference type="InterPro" id="IPR010233">
    <property type="entry name" value="UbiG_MeTrfase"/>
</dbReference>
<dbReference type="GO" id="GO:0032259">
    <property type="term" value="P:methylation"/>
    <property type="evidence" value="ECO:0007669"/>
    <property type="project" value="UniProtKB-KW"/>
</dbReference>
<dbReference type="RefSeq" id="WP_139755031.1">
    <property type="nucleotide sequence ID" value="NZ_CP039852.1"/>
</dbReference>
<dbReference type="SUPFAM" id="SSF53335">
    <property type="entry name" value="S-adenosyl-L-methionine-dependent methyltransferases"/>
    <property type="match status" value="1"/>
</dbReference>
<evidence type="ECO:0000259" key="6">
    <source>
        <dbReference type="Pfam" id="PF08241"/>
    </source>
</evidence>
<feature type="binding site" evidence="5">
    <location>
        <position position="142"/>
    </location>
    <ligand>
        <name>S-adenosyl-L-methionine</name>
        <dbReference type="ChEBI" id="CHEBI:59789"/>
    </ligand>
</feature>
<organism evidence="7 8">
    <name type="scientific">Salinimonas iocasae</name>
    <dbReference type="NCBI Taxonomy" id="2572577"/>
    <lineage>
        <taxon>Bacteria</taxon>
        <taxon>Pseudomonadati</taxon>
        <taxon>Pseudomonadota</taxon>
        <taxon>Gammaproteobacteria</taxon>
        <taxon>Alteromonadales</taxon>
        <taxon>Alteromonadaceae</taxon>
        <taxon>Alteromonas/Salinimonas group</taxon>
        <taxon>Salinimonas</taxon>
    </lineage>
</organism>
<evidence type="ECO:0000313" key="7">
    <source>
        <dbReference type="EMBL" id="QCZ92270.1"/>
    </source>
</evidence>
<keyword evidence="8" id="KW-1185">Reference proteome</keyword>
<accession>A0A5B7Y9Z5</accession>
<dbReference type="GO" id="GO:0102208">
    <property type="term" value="F:2-polyprenyl-6-hydroxyphenol methylase activity"/>
    <property type="evidence" value="ECO:0007669"/>
    <property type="project" value="UniProtKB-EC"/>
</dbReference>
<evidence type="ECO:0000256" key="3">
    <source>
        <dbReference type="ARBA" id="ARBA00022688"/>
    </source>
</evidence>
<dbReference type="PANTHER" id="PTHR43464:SF19">
    <property type="entry name" value="UBIQUINONE BIOSYNTHESIS O-METHYLTRANSFERASE, MITOCHONDRIAL"/>
    <property type="match status" value="1"/>
</dbReference>
<evidence type="ECO:0000256" key="4">
    <source>
        <dbReference type="ARBA" id="ARBA00022691"/>
    </source>
</evidence>
<dbReference type="InterPro" id="IPR029063">
    <property type="entry name" value="SAM-dependent_MTases_sf"/>
</dbReference>
<evidence type="ECO:0000256" key="2">
    <source>
        <dbReference type="ARBA" id="ARBA00022679"/>
    </source>
</evidence>
<dbReference type="AlphaFoldDB" id="A0A5B7Y9Z5"/>
<comment type="pathway">
    <text evidence="5">Cofactor biosynthesis; ubiquinone biosynthesis.</text>
</comment>
<dbReference type="HAMAP" id="MF_00472">
    <property type="entry name" value="UbiG"/>
    <property type="match status" value="1"/>
</dbReference>
<dbReference type="NCBIfam" id="TIGR01983">
    <property type="entry name" value="UbiG"/>
    <property type="match status" value="1"/>
</dbReference>